<dbReference type="STRING" id="57664.SAMN05661003_103267"/>
<dbReference type="Proteomes" id="UP000243205">
    <property type="component" value="Unassembled WGS sequence"/>
</dbReference>
<dbReference type="InterPro" id="IPR031040">
    <property type="entry name" value="CHP04442"/>
</dbReference>
<evidence type="ECO:0000313" key="2">
    <source>
        <dbReference type="Proteomes" id="UP000243205"/>
    </source>
</evidence>
<name>A0A1G7A4B6_9BACT</name>
<dbReference type="NCBIfam" id="TIGR04442">
    <property type="entry name" value="TIGR04442 family protein"/>
    <property type="match status" value="1"/>
</dbReference>
<gene>
    <name evidence="1" type="ORF">SAMN05661003_103267</name>
</gene>
<keyword evidence="2" id="KW-1185">Reference proteome</keyword>
<accession>A0A1G7A4B6</accession>
<dbReference type="AlphaFoldDB" id="A0A1G7A4B6"/>
<protein>
    <submittedName>
        <fullName evidence="1">TIGR04442 family protein</fullName>
    </submittedName>
</protein>
<sequence>MHQELRLHGHIDDAVEYFVTVAGRDAQRFHFYERSGDGLRIFAPGNEIRLDATGLTHWGNGGSFCAYMHGVEQPLADLLKKDVCNRLVLFGARYRDNGELQFSSDTGGRIPYDSIFEEGHAISNCFFFVTGSVYGALATQQEGLLCLLGKILKRTARVAESDDARLVDELFGLLGHKSYFYLLRLIHKKHLAYQELFRDLYFRYRAIPDGEFERLRALAQRLDISQSQQRRIRIAVMYSHRDNRPVVDEYRDILVDCHLRGAISRQENARLTRLKTLATRNKIPPALFEPLDRHLRYDKLVDQEQDYIAATREILSGLLQDNPRLSAVITREDLVRLLHSKRQALLNRDYLFDQIVLETSRICDERVHGGADIALAERLRGILDAFDHFERCLKEINNLAFMVTVRIQETMLTELQRSYRQFERLQPGLFEELLLSDVLCNRFLGSYGRRKLLCLREALRAGMARAVLLTQLQQITDEERLHGQLLHLLKQLLQADYVSDLQGAAVELLRQQVLAAVDLVTAEQRACAERLFRQLLVQLETERYYLQQLLPRILRQRLAELREDFLLNSGLDRFYVEELENAYVARTGLATEVLEQLRRQAAEIA</sequence>
<dbReference type="EMBL" id="FNAQ01000003">
    <property type="protein sequence ID" value="SDE09758.1"/>
    <property type="molecule type" value="Genomic_DNA"/>
</dbReference>
<evidence type="ECO:0000313" key="1">
    <source>
        <dbReference type="EMBL" id="SDE09758.1"/>
    </source>
</evidence>
<dbReference type="RefSeq" id="WP_245691350.1">
    <property type="nucleotide sequence ID" value="NZ_FNAQ01000003.1"/>
</dbReference>
<organism evidence="1 2">
    <name type="scientific">Desulfuromonas thiophila</name>
    <dbReference type="NCBI Taxonomy" id="57664"/>
    <lineage>
        <taxon>Bacteria</taxon>
        <taxon>Pseudomonadati</taxon>
        <taxon>Thermodesulfobacteriota</taxon>
        <taxon>Desulfuromonadia</taxon>
        <taxon>Desulfuromonadales</taxon>
        <taxon>Desulfuromonadaceae</taxon>
        <taxon>Desulfuromonas</taxon>
    </lineage>
</organism>
<proteinExistence type="predicted"/>
<reference evidence="2" key="1">
    <citation type="submission" date="2016-10" db="EMBL/GenBank/DDBJ databases">
        <authorList>
            <person name="Varghese N."/>
            <person name="Submissions S."/>
        </authorList>
    </citation>
    <scope>NUCLEOTIDE SEQUENCE [LARGE SCALE GENOMIC DNA]</scope>
    <source>
        <strain evidence="2">DSM 8987</strain>
    </source>
</reference>